<dbReference type="GeneTree" id="ENSGT00940000177552"/>
<dbReference type="AlphaFoldDB" id="A0A674CIV4"/>
<name>A0A674CIV4_SALTR</name>
<sequence>MLFSLVIFRWLICSLAVRFFHNTLNAELKIKSVGLFSVHGISIQFQPQHTLVGHVHITFTQSVWLMKLNLGMCIFPIHI</sequence>
<keyword evidence="3" id="KW-1185">Reference proteome</keyword>
<proteinExistence type="predicted"/>
<protein>
    <recommendedName>
        <fullName evidence="4">Secreted protein</fullName>
    </recommendedName>
</protein>
<feature type="signal peptide" evidence="1">
    <location>
        <begin position="1"/>
        <end position="16"/>
    </location>
</feature>
<organism evidence="2 3">
    <name type="scientific">Salmo trutta</name>
    <name type="common">Brown trout</name>
    <dbReference type="NCBI Taxonomy" id="8032"/>
    <lineage>
        <taxon>Eukaryota</taxon>
        <taxon>Metazoa</taxon>
        <taxon>Chordata</taxon>
        <taxon>Craniata</taxon>
        <taxon>Vertebrata</taxon>
        <taxon>Euteleostomi</taxon>
        <taxon>Actinopterygii</taxon>
        <taxon>Neopterygii</taxon>
        <taxon>Teleostei</taxon>
        <taxon>Protacanthopterygii</taxon>
        <taxon>Salmoniformes</taxon>
        <taxon>Salmonidae</taxon>
        <taxon>Salmoninae</taxon>
        <taxon>Salmo</taxon>
    </lineage>
</organism>
<evidence type="ECO:0000256" key="1">
    <source>
        <dbReference type="SAM" id="SignalP"/>
    </source>
</evidence>
<reference evidence="2" key="1">
    <citation type="submission" date="2025-08" db="UniProtKB">
        <authorList>
            <consortium name="Ensembl"/>
        </authorList>
    </citation>
    <scope>IDENTIFICATION</scope>
</reference>
<evidence type="ECO:0000313" key="2">
    <source>
        <dbReference type="Ensembl" id="ENSSTUP00000083587.1"/>
    </source>
</evidence>
<dbReference type="Ensembl" id="ENSSTUT00000088896.1">
    <property type="protein sequence ID" value="ENSSTUP00000083587.1"/>
    <property type="gene ID" value="ENSSTUG00000036718.1"/>
</dbReference>
<dbReference type="InParanoid" id="A0A674CIV4"/>
<keyword evidence="1" id="KW-0732">Signal</keyword>
<reference evidence="2" key="2">
    <citation type="submission" date="2025-09" db="UniProtKB">
        <authorList>
            <consortium name="Ensembl"/>
        </authorList>
    </citation>
    <scope>IDENTIFICATION</scope>
</reference>
<evidence type="ECO:0000313" key="3">
    <source>
        <dbReference type="Proteomes" id="UP000472277"/>
    </source>
</evidence>
<accession>A0A674CIV4</accession>
<feature type="chain" id="PRO_5025683410" description="Secreted protein" evidence="1">
    <location>
        <begin position="17"/>
        <end position="79"/>
    </location>
</feature>
<dbReference type="Proteomes" id="UP000472277">
    <property type="component" value="Chromosome 13"/>
</dbReference>
<evidence type="ECO:0008006" key="4">
    <source>
        <dbReference type="Google" id="ProtNLM"/>
    </source>
</evidence>